<dbReference type="InterPro" id="IPR012337">
    <property type="entry name" value="RNaseH-like_sf"/>
</dbReference>
<evidence type="ECO:0008006" key="6">
    <source>
        <dbReference type="Google" id="ProtNLM"/>
    </source>
</evidence>
<dbReference type="CDD" id="cd06222">
    <property type="entry name" value="RNase_H_like"/>
    <property type="match status" value="1"/>
</dbReference>
<name>A0A2N9EJY3_FAGSY</name>
<evidence type="ECO:0000313" key="5">
    <source>
        <dbReference type="EMBL" id="SPC75078.1"/>
    </source>
</evidence>
<dbReference type="SUPFAM" id="SSF56672">
    <property type="entry name" value="DNA/RNA polymerases"/>
    <property type="match status" value="1"/>
</dbReference>
<proteinExistence type="predicted"/>
<dbReference type="Gene3D" id="3.30.420.10">
    <property type="entry name" value="Ribonuclease H-like superfamily/Ribonuclease H"/>
    <property type="match status" value="1"/>
</dbReference>
<evidence type="ECO:0000256" key="2">
    <source>
        <dbReference type="SAM" id="MobiDB-lite"/>
    </source>
</evidence>
<dbReference type="Pfam" id="PF14392">
    <property type="entry name" value="zf-CCHC_4"/>
    <property type="match status" value="1"/>
</dbReference>
<feature type="region of interest" description="Disordered" evidence="2">
    <location>
        <begin position="697"/>
        <end position="734"/>
    </location>
</feature>
<dbReference type="InterPro" id="IPR025836">
    <property type="entry name" value="Zn_knuckle_CX2CX4HX4C"/>
</dbReference>
<dbReference type="EMBL" id="OIVN01000143">
    <property type="protein sequence ID" value="SPC75078.1"/>
    <property type="molecule type" value="Genomic_DNA"/>
</dbReference>
<dbReference type="GO" id="GO:0003676">
    <property type="term" value="F:nucleic acid binding"/>
    <property type="evidence" value="ECO:0007669"/>
    <property type="project" value="InterPro"/>
</dbReference>
<dbReference type="Pfam" id="PF00078">
    <property type="entry name" value="RVT_1"/>
    <property type="match status" value="1"/>
</dbReference>
<protein>
    <recommendedName>
        <fullName evidence="6">Reverse transcriptase domain-containing protein</fullName>
    </recommendedName>
</protein>
<dbReference type="InterPro" id="IPR043502">
    <property type="entry name" value="DNA/RNA_pol_sf"/>
</dbReference>
<dbReference type="InterPro" id="IPR002156">
    <property type="entry name" value="RNaseH_domain"/>
</dbReference>
<dbReference type="InterPro" id="IPR001878">
    <property type="entry name" value="Znf_CCHC"/>
</dbReference>
<dbReference type="PANTHER" id="PTHR33116">
    <property type="entry name" value="REVERSE TRANSCRIPTASE ZINC-BINDING DOMAIN-CONTAINING PROTEIN-RELATED-RELATED"/>
    <property type="match status" value="1"/>
</dbReference>
<dbReference type="Pfam" id="PF13966">
    <property type="entry name" value="zf-RVT"/>
    <property type="match status" value="1"/>
</dbReference>
<dbReference type="InterPro" id="IPR044730">
    <property type="entry name" value="RNase_H-like_dom_plant"/>
</dbReference>
<feature type="domain" description="Reverse transcriptase" evidence="4">
    <location>
        <begin position="690"/>
        <end position="1033"/>
    </location>
</feature>
<keyword evidence="1" id="KW-0479">Metal-binding</keyword>
<dbReference type="SUPFAM" id="SSF53098">
    <property type="entry name" value="Ribonuclease H-like"/>
    <property type="match status" value="1"/>
</dbReference>
<dbReference type="GO" id="GO:0004523">
    <property type="term" value="F:RNA-DNA hybrid ribonuclease activity"/>
    <property type="evidence" value="ECO:0007669"/>
    <property type="project" value="InterPro"/>
</dbReference>
<organism evidence="5">
    <name type="scientific">Fagus sylvatica</name>
    <name type="common">Beechnut</name>
    <dbReference type="NCBI Taxonomy" id="28930"/>
    <lineage>
        <taxon>Eukaryota</taxon>
        <taxon>Viridiplantae</taxon>
        <taxon>Streptophyta</taxon>
        <taxon>Embryophyta</taxon>
        <taxon>Tracheophyta</taxon>
        <taxon>Spermatophyta</taxon>
        <taxon>Magnoliopsida</taxon>
        <taxon>eudicotyledons</taxon>
        <taxon>Gunneridae</taxon>
        <taxon>Pentapetalae</taxon>
        <taxon>rosids</taxon>
        <taxon>fabids</taxon>
        <taxon>Fagales</taxon>
        <taxon>Fagaceae</taxon>
        <taxon>Fagus</taxon>
    </lineage>
</organism>
<dbReference type="PROSITE" id="PS50158">
    <property type="entry name" value="ZF_CCHC"/>
    <property type="match status" value="1"/>
</dbReference>
<feature type="compositionally biased region" description="Polar residues" evidence="2">
    <location>
        <begin position="569"/>
        <end position="589"/>
    </location>
</feature>
<evidence type="ECO:0000259" key="3">
    <source>
        <dbReference type="PROSITE" id="PS50158"/>
    </source>
</evidence>
<feature type="region of interest" description="Disordered" evidence="2">
    <location>
        <begin position="569"/>
        <end position="595"/>
    </location>
</feature>
<keyword evidence="1" id="KW-0862">Zinc</keyword>
<dbReference type="InterPro" id="IPR000477">
    <property type="entry name" value="RT_dom"/>
</dbReference>
<dbReference type="PROSITE" id="PS50878">
    <property type="entry name" value="RT_POL"/>
    <property type="match status" value="1"/>
</dbReference>
<dbReference type="Pfam" id="PF14111">
    <property type="entry name" value="DUF4283"/>
    <property type="match status" value="1"/>
</dbReference>
<sequence length="1585" mass="179423">MTKRCYSLKQHLEELAKAGHLRRYLGDGQKQHYHEGPTVAHNTKPMARVIEMIHTSRPSGKSHDQLRSNLKKAQHLREVFQVAEGSVVSKKQRTDFPNSEQQIFFSDEDLRDVQTLHDDPLVAKLRIGDSDVKRVLIDQGSCSEIMYPNLFHRLGLKQSNLQPYDTPLVGFSGEKAFHIIVFVTVHLFFSLHLDLFPSPPFDSYNLMASASNVENLVSDLVNRTEKCSCEEFRIELPSLQNESEVHKLSLIEKIITMRSFNHSVVRDIVTKAWNLSFPISVMKMDRNVFLFSFQHEVDLNLVFRCRPWTLRGAHLILKVWKPELNWNEVDFSTSTFWIQVHGLPFLWQNKPNLSRIESKAGKVIEVDFVGDSPPRWHKLVRLRVEVDITVPLKPGMFFPRKELSDVWIGLKYEKLPEFCYKCGFIGHESNGCNSEPVYQVNPFDHKILAYGPWMHFDNNENPLGIFDNLISQKDLNESLETGFRHKPTPQTTSPSLTVPLLVRGNSDVDKVTSPLRQLVSAKPFVPIDKGVPLEASLAFPFHQDHCTSLLEPKIRTEVCCHDSKSISLPGNDTRPSSGTPTTQATNNSPIPVDPIPVCTPSGPGNGDAKLGCKLDLSCLKSPILVDPILVCPLSGPRDGDAKLGCELDLSLPHNLHIFVKSPILLDTEPLPSYQLLVLNQPKIDPDPTHVTIKQTFPEPSLHSSDLDPHSKPPVSTLKRKFPSHPTENVSIASNFDPDLKSKRIKKLNESPPWSIHASHPGFHGPPHKAKRRKAWVNLHGLLESIDGPWMCFGDFNVLIDESKKEGDGFDLKLFGLKTRDVLRWIAENQLVVHELLHSFKMRKVKGGFVAIKVDLQKAYDRVNWSFLRAVLLKFGFHEVFVFWVMQCVSTVSFSVLINGGKSKCFQPSRGLRQGDPLSPYLFILCQEVLSRLIDKEFAAGVISGVSMNRNGPAFMNVMYADDIMLFTKASNREVQALDACLEKYCQWSGRLVNREKSGLIFSKLVTRERKKAIKLELNMKSIHQNAIYLGAPLFTSRNRSKDFKFLQERLESKLKGWRCKALSWAGRNTLIKSVAQALPNYTFSSFDVPGSVCNKLDAVTRRFWWNPKKYSGNYLAWKSWDHLYLPKSLGGLGFRSSKKFNDALLAKLTWMNASQTWKAIERLKCVIAKGACFLVGDGAMIDIWKDPWVPWLPNFVPQPKEESTMVSFVVSCLIDQNTRTWNNNILEQFFNEESVAAIKQIIIPFTPRPDRLVWISDSKGIFSVKSVFKTCQAPIDVANTGIQWNKLWKLPVHEKLKMMLWRIGSDILPTNKNFVQRVGHGDPMCPLCLVKEESIPHLFFQCPSSRAVWFGQGMGLYSEDFSQMFAIKVLLTLKCIWTMRNSAVHKDPHLNIYNTVKGLELRISDHSSSITLSNNHPIAPCAKWLPPSGQVVKLNTDVAVRTSFSTIAVVARDANGFIHSAWSKHIEVIDPEVAEPSAILWAIQLAKLEDFQNFIVESDSKVPVGCMNGIQAEANWKIAAIVSDVNFLSLDFVSCCFSWVKREANMVAHALAKFAVSFNSDFSCNATSLPSPIRETWQRDMLFVS</sequence>
<dbReference type="InterPro" id="IPR026960">
    <property type="entry name" value="RVT-Znf"/>
</dbReference>
<evidence type="ECO:0000256" key="1">
    <source>
        <dbReference type="PROSITE-ProRule" id="PRU00047"/>
    </source>
</evidence>
<dbReference type="PANTHER" id="PTHR33116:SF86">
    <property type="entry name" value="REVERSE TRANSCRIPTASE DOMAIN-CONTAINING PROTEIN"/>
    <property type="match status" value="1"/>
</dbReference>
<reference evidence="5" key="1">
    <citation type="submission" date="2018-02" db="EMBL/GenBank/DDBJ databases">
        <authorList>
            <person name="Cohen D.B."/>
            <person name="Kent A.D."/>
        </authorList>
    </citation>
    <scope>NUCLEOTIDE SEQUENCE</scope>
</reference>
<keyword evidence="1" id="KW-0863">Zinc-finger</keyword>
<dbReference type="InterPro" id="IPR036397">
    <property type="entry name" value="RNaseH_sf"/>
</dbReference>
<feature type="domain" description="CCHC-type" evidence="3">
    <location>
        <begin position="419"/>
        <end position="432"/>
    </location>
</feature>
<dbReference type="InterPro" id="IPR025558">
    <property type="entry name" value="DUF4283"/>
</dbReference>
<dbReference type="CDD" id="cd01650">
    <property type="entry name" value="RT_nLTR_like"/>
    <property type="match status" value="1"/>
</dbReference>
<accession>A0A2N9EJY3</accession>
<evidence type="ECO:0000259" key="4">
    <source>
        <dbReference type="PROSITE" id="PS50878"/>
    </source>
</evidence>
<dbReference type="GO" id="GO:0008270">
    <property type="term" value="F:zinc ion binding"/>
    <property type="evidence" value="ECO:0007669"/>
    <property type="project" value="UniProtKB-KW"/>
</dbReference>
<gene>
    <name evidence="5" type="ORF">FSB_LOCUS2960</name>
</gene>
<dbReference type="Pfam" id="PF13456">
    <property type="entry name" value="RVT_3"/>
    <property type="match status" value="1"/>
</dbReference>